<name>A0A364NYX9_9PROT</name>
<accession>A0A364NYX9</accession>
<dbReference type="AlphaFoldDB" id="A0A364NYX9"/>
<organism evidence="1 2">
    <name type="scientific">Paramagnetospirillum kuznetsovii</name>
    <dbReference type="NCBI Taxonomy" id="2053833"/>
    <lineage>
        <taxon>Bacteria</taxon>
        <taxon>Pseudomonadati</taxon>
        <taxon>Pseudomonadota</taxon>
        <taxon>Alphaproteobacteria</taxon>
        <taxon>Rhodospirillales</taxon>
        <taxon>Magnetospirillaceae</taxon>
        <taxon>Paramagnetospirillum</taxon>
    </lineage>
</organism>
<dbReference type="RefSeq" id="WP_112143946.1">
    <property type="nucleotide sequence ID" value="NZ_PGTO01000005.1"/>
</dbReference>
<sequence>MTTASALTANTAVLNERARRRINLTLNGPVMEVLAELVPDLAVFPRDRRLEMALSDCALLHRCFNAFRGERKRFRTLLVDRRDRPVENDNAPLACGRTVNQVISMIVRSAAKRHFRMRLDRRAPWPDGVKSRPRLQKPVEVGWGGMLRWMTGRAEESRQVAMRPVTSSGDQLYDAIRKYLLHDWQVPIIPQYARMTPPEVWSLGARILDFRDADELAAYLDRGANSNSVPERWAVEAVETSVPPLVEVEPMPPPPAPVVGGASLPSAPLVADGRARLGEVLSQDGRTLRMEAFVPILLRPETKAMLGWPSQTELLRASRVMAGTGAGTVRRLAVDFGLSVDQMGLMLASAALALPQPVFEKVFGRHGDAMLILALIQKARMGGLGPDSDPADFAAFMRDLFSRFGR</sequence>
<protein>
    <submittedName>
        <fullName evidence="1">Uncharacterized protein</fullName>
    </submittedName>
</protein>
<reference evidence="1 2" key="1">
    <citation type="submission" date="2017-11" db="EMBL/GenBank/DDBJ databases">
        <title>Draft genome sequence of magnetotactic bacterium Magnetospirillum kuznetsovii LBB-42.</title>
        <authorList>
            <person name="Grouzdev D.S."/>
            <person name="Rysina M.S."/>
            <person name="Baslerov R.V."/>
            <person name="Koziaeva V."/>
        </authorList>
    </citation>
    <scope>NUCLEOTIDE SEQUENCE [LARGE SCALE GENOMIC DNA]</scope>
    <source>
        <strain evidence="1 2">LBB-42</strain>
    </source>
</reference>
<evidence type="ECO:0000313" key="2">
    <source>
        <dbReference type="Proteomes" id="UP000251075"/>
    </source>
</evidence>
<keyword evidence="2" id="KW-1185">Reference proteome</keyword>
<gene>
    <name evidence="1" type="ORF">CU669_09195</name>
</gene>
<comment type="caution">
    <text evidence="1">The sequence shown here is derived from an EMBL/GenBank/DDBJ whole genome shotgun (WGS) entry which is preliminary data.</text>
</comment>
<proteinExistence type="predicted"/>
<dbReference type="EMBL" id="PGTO01000005">
    <property type="protein sequence ID" value="RAU22288.1"/>
    <property type="molecule type" value="Genomic_DNA"/>
</dbReference>
<dbReference type="Proteomes" id="UP000251075">
    <property type="component" value="Unassembled WGS sequence"/>
</dbReference>
<evidence type="ECO:0000313" key="1">
    <source>
        <dbReference type="EMBL" id="RAU22288.1"/>
    </source>
</evidence>
<dbReference type="OrthoDB" id="7330802at2"/>